<accession>A0A5A9X997</accession>
<dbReference type="Proteomes" id="UP000324298">
    <property type="component" value="Unassembled WGS sequence"/>
</dbReference>
<proteinExistence type="predicted"/>
<evidence type="ECO:0000259" key="1">
    <source>
        <dbReference type="Pfam" id="PF04865"/>
    </source>
</evidence>
<dbReference type="Pfam" id="PF26079">
    <property type="entry name" value="Baseplate_J_C"/>
    <property type="match status" value="1"/>
</dbReference>
<reference evidence="3 4" key="1">
    <citation type="submission" date="2019-04" db="EMBL/GenBank/DDBJ databases">
        <title>Geobacter ruber sp. nov., ferric-reducing bacteria isolated from paddy soil.</title>
        <authorList>
            <person name="Xu Z."/>
            <person name="Masuda Y."/>
            <person name="Itoh H."/>
            <person name="Senoo K."/>
        </authorList>
    </citation>
    <scope>NUCLEOTIDE SEQUENCE [LARGE SCALE GENOMIC DNA]</scope>
    <source>
        <strain evidence="3 4">Red88</strain>
    </source>
</reference>
<dbReference type="OrthoDB" id="7107854at2"/>
<dbReference type="InterPro" id="IPR058530">
    <property type="entry name" value="Baseplate_J-like_C"/>
</dbReference>
<organism evidence="3 4">
    <name type="scientific">Oryzomonas rubra</name>
    <dbReference type="NCBI Taxonomy" id="2509454"/>
    <lineage>
        <taxon>Bacteria</taxon>
        <taxon>Pseudomonadati</taxon>
        <taxon>Thermodesulfobacteriota</taxon>
        <taxon>Desulfuromonadia</taxon>
        <taxon>Geobacterales</taxon>
        <taxon>Geobacteraceae</taxon>
        <taxon>Oryzomonas</taxon>
    </lineage>
</organism>
<dbReference type="Pfam" id="PF04865">
    <property type="entry name" value="Baseplate_J"/>
    <property type="match status" value="1"/>
</dbReference>
<evidence type="ECO:0000313" key="3">
    <source>
        <dbReference type="EMBL" id="KAA0888779.1"/>
    </source>
</evidence>
<keyword evidence="4" id="KW-1185">Reference proteome</keyword>
<dbReference type="EMBL" id="SRSD01000010">
    <property type="protein sequence ID" value="KAA0888779.1"/>
    <property type="molecule type" value="Genomic_DNA"/>
</dbReference>
<feature type="domain" description="Baseplate protein J-like barrel" evidence="1">
    <location>
        <begin position="83"/>
        <end position="172"/>
    </location>
</feature>
<protein>
    <submittedName>
        <fullName evidence="3">Uncharacterized protein</fullName>
    </submittedName>
</protein>
<sequence length="377" mass="39464">MAFEIVTAETRYSRMKTWFTGICSAITDFTEGSKIRSKFETVAVEMESRDLSFYQAIKKAIPISLYRAFSFTLKSAQKSTGYVVFSVGTAVTKDTLIAKGTIVSTDPSSAENAVTFVTTDDAYITNGNTSVTAHIECSVAGTAGNVSAGQITKIASSSSATACTNTSATTGGTEKETEEERRIRFLNYISSLSRATPAALVYGATTAALYDASGITTDSVSDAVVEELFITNTTQPAGLLNLYIYNGTGGTSAALVAATQKIIDGYTNTDGTIVAGYKAAGVVVTVMAATETAINFSVAITLQTGYDSATVISTVKSTIDTYVNSLGVGKAFIYNEMVERIMGISGVYNAVISAPTADMTPAANQVYLPGTKTVTAS</sequence>
<dbReference type="InterPro" id="IPR006949">
    <property type="entry name" value="Barrel_Baseplate_J-like"/>
</dbReference>
<gene>
    <name evidence="3" type="ORF">ET418_15475</name>
</gene>
<evidence type="ECO:0000313" key="4">
    <source>
        <dbReference type="Proteomes" id="UP000324298"/>
    </source>
</evidence>
<dbReference type="AlphaFoldDB" id="A0A5A9X997"/>
<feature type="domain" description="Baseplate J-like C-terminal" evidence="2">
    <location>
        <begin position="294"/>
        <end position="371"/>
    </location>
</feature>
<dbReference type="RefSeq" id="WP_149309117.1">
    <property type="nucleotide sequence ID" value="NZ_SRSD01000010.1"/>
</dbReference>
<comment type="caution">
    <text evidence="3">The sequence shown here is derived from an EMBL/GenBank/DDBJ whole genome shotgun (WGS) entry which is preliminary data.</text>
</comment>
<evidence type="ECO:0000259" key="2">
    <source>
        <dbReference type="Pfam" id="PF26079"/>
    </source>
</evidence>
<name>A0A5A9X997_9BACT</name>